<dbReference type="InterPro" id="IPR016181">
    <property type="entry name" value="Acyl_CoA_acyltransferase"/>
</dbReference>
<evidence type="ECO:0008006" key="3">
    <source>
        <dbReference type="Google" id="ProtNLM"/>
    </source>
</evidence>
<name>A0ABP8JLL9_9MICO</name>
<organism evidence="1 2">
    <name type="scientific">Brevibacterium pityocampae</name>
    <dbReference type="NCBI Taxonomy" id="506594"/>
    <lineage>
        <taxon>Bacteria</taxon>
        <taxon>Bacillati</taxon>
        <taxon>Actinomycetota</taxon>
        <taxon>Actinomycetes</taxon>
        <taxon>Micrococcales</taxon>
        <taxon>Brevibacteriaceae</taxon>
        <taxon>Brevibacterium</taxon>
    </lineage>
</organism>
<dbReference type="RefSeq" id="WP_345031952.1">
    <property type="nucleotide sequence ID" value="NZ_BAABGL010000015.1"/>
</dbReference>
<dbReference type="SUPFAM" id="SSF55729">
    <property type="entry name" value="Acyl-CoA N-acyltransferases (Nat)"/>
    <property type="match status" value="1"/>
</dbReference>
<proteinExistence type="predicted"/>
<dbReference type="EMBL" id="BAABGL010000015">
    <property type="protein sequence ID" value="GAA4392474.1"/>
    <property type="molecule type" value="Genomic_DNA"/>
</dbReference>
<dbReference type="Proteomes" id="UP001500642">
    <property type="component" value="Unassembled WGS sequence"/>
</dbReference>
<dbReference type="Gene3D" id="3.40.630.30">
    <property type="match status" value="1"/>
</dbReference>
<reference evidence="2" key="1">
    <citation type="journal article" date="2019" name="Int. J. Syst. Evol. Microbiol.">
        <title>The Global Catalogue of Microorganisms (GCM) 10K type strain sequencing project: providing services to taxonomists for standard genome sequencing and annotation.</title>
        <authorList>
            <consortium name="The Broad Institute Genomics Platform"/>
            <consortium name="The Broad Institute Genome Sequencing Center for Infectious Disease"/>
            <person name="Wu L."/>
            <person name="Ma J."/>
        </authorList>
    </citation>
    <scope>NUCLEOTIDE SEQUENCE [LARGE SCALE GENOMIC DNA]</scope>
    <source>
        <strain evidence="2">JCM 17808</strain>
    </source>
</reference>
<protein>
    <recommendedName>
        <fullName evidence="3">N-acetyltransferase domain-containing protein</fullName>
    </recommendedName>
</protein>
<comment type="caution">
    <text evidence="1">The sequence shown here is derived from an EMBL/GenBank/DDBJ whole genome shotgun (WGS) entry which is preliminary data.</text>
</comment>
<gene>
    <name evidence="1" type="ORF">GCM10023167_20720</name>
</gene>
<accession>A0ABP8JLL9</accession>
<sequence length="181" mass="20088">MTSERLEWSTITDRRSAAVLQSFTCTVERPRTPAGRRLPHPVPWEWEAQALLRNASHRMRVGDELVVGRVPGEDVIATGAWLEFHELEVHEVGMPAVYITSSGVHVAHRGCGGHLADELVDRAIRRCRAVIDPSGAPSGIVHGKVHVRNVSCENLLLRHGFEPVGLPQSTYQEWALLVDRA</sequence>
<keyword evidence="2" id="KW-1185">Reference proteome</keyword>
<evidence type="ECO:0000313" key="2">
    <source>
        <dbReference type="Proteomes" id="UP001500642"/>
    </source>
</evidence>
<evidence type="ECO:0000313" key="1">
    <source>
        <dbReference type="EMBL" id="GAA4392474.1"/>
    </source>
</evidence>